<accession>A0A2P1JUN3</accession>
<dbReference type="InterPro" id="IPR050219">
    <property type="entry name" value="DnaG_primase"/>
</dbReference>
<keyword evidence="5" id="KW-0808">Transferase</keyword>
<dbReference type="InterPro" id="IPR002694">
    <property type="entry name" value="Znf_CHC2"/>
</dbReference>
<dbReference type="GO" id="GO:0003899">
    <property type="term" value="F:DNA-directed RNA polymerase activity"/>
    <property type="evidence" value="ECO:0007669"/>
    <property type="project" value="InterPro"/>
</dbReference>
<name>A0A2P1JUN3_9CAUD</name>
<evidence type="ECO:0000256" key="3">
    <source>
        <dbReference type="ARBA" id="ARBA00022833"/>
    </source>
</evidence>
<evidence type="ECO:0000259" key="4">
    <source>
        <dbReference type="SMART" id="SM00400"/>
    </source>
</evidence>
<dbReference type="SUPFAM" id="SSF56731">
    <property type="entry name" value="DNA primase core"/>
    <property type="match status" value="1"/>
</dbReference>
<keyword evidence="2" id="KW-0863">Zinc-finger</keyword>
<sequence length="337" mass="39177">MSVVERIREQADVRKVLKALGAEHLSRSGEIRCCCPIHRGDNATAFVINESTGMWFCHTGCLDGGDLFDLVMQSEEVTFKQAVRWIAELHNMEVDWTKEVVEENLFRNEARKFIDMMRKRHKQHELPAFKVQNMKFAKVKDYRGYSAETLDFWKIRYCTEGELKDRIVMALEDVDKRLVGITGRATKAEQVEKFMHRPRNLHTGYFLTGLGRNLKFVQEANNTVKIVEGLFDSAKWWDCGHKNVCCPIGIFFTEEHIRQLYKAGVTTLEFAFDNDKAGRNGTRKAIEKAKGKFELYCLVYPEGKDADDCTQEELEKVAKNRLNIYEWYEQFGEDVEK</sequence>
<dbReference type="EC" id="2.7.7.-" evidence="5"/>
<proteinExistence type="predicted"/>
<keyword evidence="5" id="KW-0548">Nucleotidyltransferase</keyword>
<keyword evidence="1" id="KW-0479">Metal-binding</keyword>
<dbReference type="PANTHER" id="PTHR30313:SF2">
    <property type="entry name" value="DNA PRIMASE"/>
    <property type="match status" value="1"/>
</dbReference>
<dbReference type="GO" id="GO:0008270">
    <property type="term" value="F:zinc ion binding"/>
    <property type="evidence" value="ECO:0007669"/>
    <property type="project" value="UniProtKB-KW"/>
</dbReference>
<dbReference type="Proteomes" id="UP000241367">
    <property type="component" value="Segment"/>
</dbReference>
<dbReference type="GO" id="GO:0006269">
    <property type="term" value="P:DNA replication, synthesis of primer"/>
    <property type="evidence" value="ECO:0007669"/>
    <property type="project" value="TreeGrafter"/>
</dbReference>
<dbReference type="PANTHER" id="PTHR30313">
    <property type="entry name" value="DNA PRIMASE"/>
    <property type="match status" value="1"/>
</dbReference>
<keyword evidence="3" id="KW-0862">Zinc</keyword>
<dbReference type="Pfam" id="PF13155">
    <property type="entry name" value="Toprim_2"/>
    <property type="match status" value="1"/>
</dbReference>
<dbReference type="Gene3D" id="3.90.580.10">
    <property type="entry name" value="Zinc finger, CHC2-type domain"/>
    <property type="match status" value="1"/>
</dbReference>
<evidence type="ECO:0000256" key="2">
    <source>
        <dbReference type="ARBA" id="ARBA00022771"/>
    </source>
</evidence>
<dbReference type="SUPFAM" id="SSF57783">
    <property type="entry name" value="Zinc beta-ribbon"/>
    <property type="match status" value="1"/>
</dbReference>
<dbReference type="Pfam" id="PF01807">
    <property type="entry name" value="Zn_ribbon_DnaG"/>
    <property type="match status" value="1"/>
</dbReference>
<evidence type="ECO:0000256" key="1">
    <source>
        <dbReference type="ARBA" id="ARBA00022723"/>
    </source>
</evidence>
<keyword evidence="6" id="KW-1185">Reference proteome</keyword>
<evidence type="ECO:0000313" key="6">
    <source>
        <dbReference type="Proteomes" id="UP000241367"/>
    </source>
</evidence>
<evidence type="ECO:0000313" key="5">
    <source>
        <dbReference type="EMBL" id="AVO23044.1"/>
    </source>
</evidence>
<dbReference type="GO" id="GO:0003677">
    <property type="term" value="F:DNA binding"/>
    <property type="evidence" value="ECO:0007669"/>
    <property type="project" value="InterPro"/>
</dbReference>
<dbReference type="InterPro" id="IPR034154">
    <property type="entry name" value="TOPRIM_DnaG/twinkle"/>
</dbReference>
<dbReference type="SMART" id="SM00400">
    <property type="entry name" value="ZnF_CHCC"/>
    <property type="match status" value="1"/>
</dbReference>
<dbReference type="CDD" id="cd01029">
    <property type="entry name" value="TOPRIM_primases"/>
    <property type="match status" value="1"/>
</dbReference>
<organism evidence="5 6">
    <name type="scientific">Bacillus phage Anath</name>
    <dbReference type="NCBI Taxonomy" id="2108114"/>
    <lineage>
        <taxon>Viruses</taxon>
        <taxon>Duplodnaviria</taxon>
        <taxon>Heunggongvirae</taxon>
        <taxon>Uroviricota</taxon>
        <taxon>Caudoviricetes</taxon>
        <taxon>Ehrlichviridae</taxon>
        <taxon>Anathvirus</taxon>
        <taxon>Anathvirus anath</taxon>
    </lineage>
</organism>
<feature type="domain" description="Zinc finger CHC2-type" evidence="4">
    <location>
        <begin position="31"/>
        <end position="87"/>
    </location>
</feature>
<dbReference type="EMBL" id="MG983742">
    <property type="protein sequence ID" value="AVO23044.1"/>
    <property type="molecule type" value="Genomic_DNA"/>
</dbReference>
<dbReference type="InterPro" id="IPR036977">
    <property type="entry name" value="DNA_primase_Znf_CHC2"/>
</dbReference>
<dbReference type="Gene3D" id="3.40.1360.10">
    <property type="match status" value="1"/>
</dbReference>
<reference evidence="6" key="1">
    <citation type="submission" date="2018-02" db="EMBL/GenBank/DDBJ databases">
        <authorList>
            <person name="Cohen D.B."/>
            <person name="Kent A.D."/>
        </authorList>
    </citation>
    <scope>NUCLEOTIDE SEQUENCE [LARGE SCALE GENOMIC DNA]</scope>
</reference>
<protein>
    <submittedName>
        <fullName evidence="5">DNA primase</fullName>
        <ecNumber evidence="5">2.7.7.-</ecNumber>
    </submittedName>
</protein>